<sequence>RETLGGRTACGLGEKNVRKVASFFAARLALVPLFLFAFHGRFGSCSRLELWGGV</sequence>
<protein>
    <submittedName>
        <fullName evidence="2">Uncharacterized protein</fullName>
    </submittedName>
</protein>
<name>A0AA38FF70_TAXCH</name>
<dbReference type="AlphaFoldDB" id="A0AA38FF70"/>
<dbReference type="EMBL" id="JAHRHJ020000010">
    <property type="protein sequence ID" value="KAH9298886.1"/>
    <property type="molecule type" value="Genomic_DNA"/>
</dbReference>
<feature type="non-terminal residue" evidence="2">
    <location>
        <position position="1"/>
    </location>
</feature>
<organism evidence="2 3">
    <name type="scientific">Taxus chinensis</name>
    <name type="common">Chinese yew</name>
    <name type="synonym">Taxus wallichiana var. chinensis</name>
    <dbReference type="NCBI Taxonomy" id="29808"/>
    <lineage>
        <taxon>Eukaryota</taxon>
        <taxon>Viridiplantae</taxon>
        <taxon>Streptophyta</taxon>
        <taxon>Embryophyta</taxon>
        <taxon>Tracheophyta</taxon>
        <taxon>Spermatophyta</taxon>
        <taxon>Pinopsida</taxon>
        <taxon>Pinidae</taxon>
        <taxon>Conifers II</taxon>
        <taxon>Cupressales</taxon>
        <taxon>Taxaceae</taxon>
        <taxon>Taxus</taxon>
    </lineage>
</organism>
<reference evidence="2 3" key="1">
    <citation type="journal article" date="2021" name="Nat. Plants">
        <title>The Taxus genome provides insights into paclitaxel biosynthesis.</title>
        <authorList>
            <person name="Xiong X."/>
            <person name="Gou J."/>
            <person name="Liao Q."/>
            <person name="Li Y."/>
            <person name="Zhou Q."/>
            <person name="Bi G."/>
            <person name="Li C."/>
            <person name="Du R."/>
            <person name="Wang X."/>
            <person name="Sun T."/>
            <person name="Guo L."/>
            <person name="Liang H."/>
            <person name="Lu P."/>
            <person name="Wu Y."/>
            <person name="Zhang Z."/>
            <person name="Ro D.K."/>
            <person name="Shang Y."/>
            <person name="Huang S."/>
            <person name="Yan J."/>
        </authorList>
    </citation>
    <scope>NUCLEOTIDE SEQUENCE [LARGE SCALE GENOMIC DNA]</scope>
    <source>
        <strain evidence="2">Ta-2019</strain>
    </source>
</reference>
<keyword evidence="1" id="KW-1133">Transmembrane helix</keyword>
<dbReference type="Proteomes" id="UP000824469">
    <property type="component" value="Unassembled WGS sequence"/>
</dbReference>
<evidence type="ECO:0000313" key="2">
    <source>
        <dbReference type="EMBL" id="KAH9298886.1"/>
    </source>
</evidence>
<proteinExistence type="predicted"/>
<gene>
    <name evidence="2" type="ORF">KI387_030568</name>
</gene>
<evidence type="ECO:0000313" key="3">
    <source>
        <dbReference type="Proteomes" id="UP000824469"/>
    </source>
</evidence>
<keyword evidence="1" id="KW-0812">Transmembrane</keyword>
<evidence type="ECO:0000256" key="1">
    <source>
        <dbReference type="SAM" id="Phobius"/>
    </source>
</evidence>
<keyword evidence="1" id="KW-0472">Membrane</keyword>
<keyword evidence="3" id="KW-1185">Reference proteome</keyword>
<comment type="caution">
    <text evidence="2">The sequence shown here is derived from an EMBL/GenBank/DDBJ whole genome shotgun (WGS) entry which is preliminary data.</text>
</comment>
<feature type="transmembrane region" description="Helical" evidence="1">
    <location>
        <begin position="20"/>
        <end position="38"/>
    </location>
</feature>
<accession>A0AA38FF70</accession>